<sequence>MKTTVPTRRSFLKASLTAGIAPLILPSRIFGKNAPSKQIQLGFIGVGGHGTEFNLKNFLRINDCRAVSVCDVFRDRRENAAKLINETYENTDCRTANDFRELLADPSIDAVVISTPDHWHVPMSQMALAAGKHVFCEKPTYTIREGRALERSVANSGLTFATGLEDRSLSHYHKMVEWVRNGAIGDLQHMEVTLPPGSIHPADEEAPVPDGLDWNLWLGPAPFHPYTPTRTGWLNWRYIRDYSTGVLTDWGTHLVDTAQLAANDPHGCVVEAEGWGAELPQNSQSDIPAEYEVNYRYSNGITMQVKNAVDEKWLGAKASIKLIGNDGWVSITGWRGTFDASDPKILRTKYRASENKHWPIPPGEHRNFIDCIRSGKTPTYSAETLHLLSTTLHMGLIAMDTGRKLNWDPKTEQFIRDSDANKRLDRTLRDWE</sequence>
<dbReference type="PANTHER" id="PTHR43818:SF5">
    <property type="entry name" value="OXIDOREDUCTASE FAMILY PROTEIN"/>
    <property type="match status" value="1"/>
</dbReference>
<dbReference type="Gene3D" id="3.40.50.720">
    <property type="entry name" value="NAD(P)-binding Rossmann-like Domain"/>
    <property type="match status" value="1"/>
</dbReference>
<evidence type="ECO:0000313" key="3">
    <source>
        <dbReference type="EMBL" id="MBK1880178.1"/>
    </source>
</evidence>
<accession>A0A934VTX6</accession>
<dbReference type="InterPro" id="IPR000683">
    <property type="entry name" value="Gfo/Idh/MocA-like_OxRdtase_N"/>
</dbReference>
<dbReference type="Proteomes" id="UP000617628">
    <property type="component" value="Unassembled WGS sequence"/>
</dbReference>
<proteinExistence type="predicted"/>
<dbReference type="InterPro" id="IPR050463">
    <property type="entry name" value="Gfo/Idh/MocA_oxidrdct_glycsds"/>
</dbReference>
<protein>
    <submittedName>
        <fullName evidence="3">Gfo/Idh/MocA family oxidoreductase</fullName>
    </submittedName>
</protein>
<dbReference type="InterPro" id="IPR006311">
    <property type="entry name" value="TAT_signal"/>
</dbReference>
<name>A0A934VTX6_9BACT</name>
<reference evidence="3" key="1">
    <citation type="submission" date="2021-01" db="EMBL/GenBank/DDBJ databases">
        <title>Modified the classification status of verrucomicrobia.</title>
        <authorList>
            <person name="Feng X."/>
        </authorList>
    </citation>
    <scope>NUCLEOTIDE SEQUENCE</scope>
    <source>
        <strain evidence="3">KCTC 13126</strain>
    </source>
</reference>
<feature type="domain" description="Gfo/Idh/MocA-like oxidoreductase N-terminal" evidence="1">
    <location>
        <begin position="40"/>
        <end position="161"/>
    </location>
</feature>
<dbReference type="EMBL" id="JAENIL010000074">
    <property type="protein sequence ID" value="MBK1880178.1"/>
    <property type="molecule type" value="Genomic_DNA"/>
</dbReference>
<evidence type="ECO:0000313" key="4">
    <source>
        <dbReference type="Proteomes" id="UP000617628"/>
    </source>
</evidence>
<dbReference type="AlphaFoldDB" id="A0A934VTX6"/>
<dbReference type="GO" id="GO:0000166">
    <property type="term" value="F:nucleotide binding"/>
    <property type="evidence" value="ECO:0007669"/>
    <property type="project" value="InterPro"/>
</dbReference>
<dbReference type="Pfam" id="PF01408">
    <property type="entry name" value="GFO_IDH_MocA"/>
    <property type="match status" value="1"/>
</dbReference>
<dbReference type="PANTHER" id="PTHR43818">
    <property type="entry name" value="BCDNA.GH03377"/>
    <property type="match status" value="1"/>
</dbReference>
<dbReference type="SUPFAM" id="SSF51735">
    <property type="entry name" value="NAD(P)-binding Rossmann-fold domains"/>
    <property type="match status" value="1"/>
</dbReference>
<dbReference type="Pfam" id="PF19051">
    <property type="entry name" value="GFO_IDH_MocA_C2"/>
    <property type="match status" value="1"/>
</dbReference>
<dbReference type="InterPro" id="IPR036291">
    <property type="entry name" value="NAD(P)-bd_dom_sf"/>
</dbReference>
<dbReference type="Gene3D" id="3.30.360.10">
    <property type="entry name" value="Dihydrodipicolinate Reductase, domain 2"/>
    <property type="match status" value="1"/>
</dbReference>
<evidence type="ECO:0000259" key="1">
    <source>
        <dbReference type="Pfam" id="PF01408"/>
    </source>
</evidence>
<keyword evidence="4" id="KW-1185">Reference proteome</keyword>
<dbReference type="PROSITE" id="PS51318">
    <property type="entry name" value="TAT"/>
    <property type="match status" value="1"/>
</dbReference>
<gene>
    <name evidence="3" type="ORF">JIN87_25050</name>
</gene>
<dbReference type="RefSeq" id="WP_200358852.1">
    <property type="nucleotide sequence ID" value="NZ_JAENIL010000074.1"/>
</dbReference>
<organism evidence="3 4">
    <name type="scientific">Pelagicoccus mobilis</name>
    <dbReference type="NCBI Taxonomy" id="415221"/>
    <lineage>
        <taxon>Bacteria</taxon>
        <taxon>Pseudomonadati</taxon>
        <taxon>Verrucomicrobiota</taxon>
        <taxon>Opitutia</taxon>
        <taxon>Puniceicoccales</taxon>
        <taxon>Pelagicoccaceae</taxon>
        <taxon>Pelagicoccus</taxon>
    </lineage>
</organism>
<comment type="caution">
    <text evidence="3">The sequence shown here is derived from an EMBL/GenBank/DDBJ whole genome shotgun (WGS) entry which is preliminary data.</text>
</comment>
<feature type="domain" description="Gfo/Idh/MocA-like oxidoreductase bacterial type C-terminal" evidence="2">
    <location>
        <begin position="205"/>
        <end position="429"/>
    </location>
</feature>
<dbReference type="InterPro" id="IPR043906">
    <property type="entry name" value="Gfo/Idh/MocA_OxRdtase_bact_C"/>
</dbReference>
<evidence type="ECO:0000259" key="2">
    <source>
        <dbReference type="Pfam" id="PF19051"/>
    </source>
</evidence>
<dbReference type="SUPFAM" id="SSF55347">
    <property type="entry name" value="Glyceraldehyde-3-phosphate dehydrogenase-like, C-terminal domain"/>
    <property type="match status" value="1"/>
</dbReference>